<evidence type="ECO:0000256" key="1">
    <source>
        <dbReference type="ARBA" id="ARBA00004141"/>
    </source>
</evidence>
<dbReference type="GO" id="GO:0030322">
    <property type="term" value="P:stabilization of membrane potential"/>
    <property type="evidence" value="ECO:0007669"/>
    <property type="project" value="TreeGrafter"/>
</dbReference>
<protein>
    <submittedName>
        <fullName evidence="6">Uncharacterized protein</fullName>
    </submittedName>
</protein>
<name>A0AAD9JRE7_9ANNE</name>
<keyword evidence="2" id="KW-0812">Transmembrane</keyword>
<evidence type="ECO:0000313" key="6">
    <source>
        <dbReference type="EMBL" id="KAK2157228.1"/>
    </source>
</evidence>
<keyword evidence="7" id="KW-1185">Reference proteome</keyword>
<organism evidence="6 7">
    <name type="scientific">Paralvinella palmiformis</name>
    <dbReference type="NCBI Taxonomy" id="53620"/>
    <lineage>
        <taxon>Eukaryota</taxon>
        <taxon>Metazoa</taxon>
        <taxon>Spiralia</taxon>
        <taxon>Lophotrochozoa</taxon>
        <taxon>Annelida</taxon>
        <taxon>Polychaeta</taxon>
        <taxon>Sedentaria</taxon>
        <taxon>Canalipalpata</taxon>
        <taxon>Terebellida</taxon>
        <taxon>Terebelliformia</taxon>
        <taxon>Alvinellidae</taxon>
        <taxon>Paralvinella</taxon>
    </lineage>
</organism>
<evidence type="ECO:0000256" key="2">
    <source>
        <dbReference type="ARBA" id="ARBA00022692"/>
    </source>
</evidence>
<keyword evidence="4" id="KW-0472">Membrane</keyword>
<gene>
    <name evidence="6" type="ORF">LSH36_195g05035</name>
</gene>
<dbReference type="GO" id="GO:0005886">
    <property type="term" value="C:plasma membrane"/>
    <property type="evidence" value="ECO:0007669"/>
    <property type="project" value="TreeGrafter"/>
</dbReference>
<sequence length="179" mass="20331">MVIYMLVGATVFMFLERDKEVEDRNAYFHRLNAFIRDNPTVNETQLKQLLDYHAEASAAGLLSDRRQRWDFSGSFYFVGTVVSTIGKLMTYIVDTLSSQRSPQADECRDLCRWWQFVANQISIGENLGEGRSVVRPTSSGRFLHKPDQVSAIMSFPSVTDGTIPTEDQYPSPDHYAGPH</sequence>
<comment type="subcellular location">
    <subcellularLocation>
        <location evidence="1">Membrane</location>
        <topology evidence="1">Multi-pass membrane protein</topology>
    </subcellularLocation>
</comment>
<keyword evidence="3" id="KW-1133">Transmembrane helix</keyword>
<evidence type="ECO:0000313" key="7">
    <source>
        <dbReference type="Proteomes" id="UP001208570"/>
    </source>
</evidence>
<evidence type="ECO:0000256" key="4">
    <source>
        <dbReference type="ARBA" id="ARBA00023136"/>
    </source>
</evidence>
<reference evidence="6" key="1">
    <citation type="journal article" date="2023" name="Mol. Biol. Evol.">
        <title>Third-Generation Sequencing Reveals the Adaptive Role of the Epigenome in Three Deep-Sea Polychaetes.</title>
        <authorList>
            <person name="Perez M."/>
            <person name="Aroh O."/>
            <person name="Sun Y."/>
            <person name="Lan Y."/>
            <person name="Juniper S.K."/>
            <person name="Young C.R."/>
            <person name="Angers B."/>
            <person name="Qian P.Y."/>
        </authorList>
    </citation>
    <scope>NUCLEOTIDE SEQUENCE</scope>
    <source>
        <strain evidence="6">P08H-3</strain>
    </source>
</reference>
<feature type="region of interest" description="Disordered" evidence="5">
    <location>
        <begin position="157"/>
        <end position="179"/>
    </location>
</feature>
<comment type="caution">
    <text evidence="6">The sequence shown here is derived from an EMBL/GenBank/DDBJ whole genome shotgun (WGS) entry which is preliminary data.</text>
</comment>
<evidence type="ECO:0000256" key="5">
    <source>
        <dbReference type="SAM" id="MobiDB-lite"/>
    </source>
</evidence>
<dbReference type="GO" id="GO:0015271">
    <property type="term" value="F:outward rectifier potassium channel activity"/>
    <property type="evidence" value="ECO:0007669"/>
    <property type="project" value="TreeGrafter"/>
</dbReference>
<dbReference type="PANTHER" id="PTHR11003:SF10">
    <property type="entry name" value="POTASSIUM CHANNEL DOMAIN-CONTAINING PROTEIN"/>
    <property type="match status" value="1"/>
</dbReference>
<dbReference type="SUPFAM" id="SSF81324">
    <property type="entry name" value="Voltage-gated potassium channels"/>
    <property type="match status" value="1"/>
</dbReference>
<proteinExistence type="predicted"/>
<dbReference type="PANTHER" id="PTHR11003">
    <property type="entry name" value="POTASSIUM CHANNEL, SUBFAMILY K"/>
    <property type="match status" value="1"/>
</dbReference>
<dbReference type="GO" id="GO:0022841">
    <property type="term" value="F:potassium ion leak channel activity"/>
    <property type="evidence" value="ECO:0007669"/>
    <property type="project" value="TreeGrafter"/>
</dbReference>
<dbReference type="EMBL" id="JAODUP010000195">
    <property type="protein sequence ID" value="KAK2157228.1"/>
    <property type="molecule type" value="Genomic_DNA"/>
</dbReference>
<dbReference type="Gene3D" id="1.10.287.70">
    <property type="match status" value="1"/>
</dbReference>
<dbReference type="Proteomes" id="UP001208570">
    <property type="component" value="Unassembled WGS sequence"/>
</dbReference>
<evidence type="ECO:0000256" key="3">
    <source>
        <dbReference type="ARBA" id="ARBA00022989"/>
    </source>
</evidence>
<dbReference type="AlphaFoldDB" id="A0AAD9JRE7"/>
<accession>A0AAD9JRE7</accession>
<dbReference type="InterPro" id="IPR003280">
    <property type="entry name" value="2pore_dom_K_chnl"/>
</dbReference>